<dbReference type="InterPro" id="IPR012336">
    <property type="entry name" value="Thioredoxin-like_fold"/>
</dbReference>
<evidence type="ECO:0000259" key="2">
    <source>
        <dbReference type="PROSITE" id="PS51352"/>
    </source>
</evidence>
<dbReference type="EMBL" id="FOXQ01000014">
    <property type="protein sequence ID" value="SFQ48359.1"/>
    <property type="molecule type" value="Genomic_DNA"/>
</dbReference>
<dbReference type="STRING" id="1465490.SAMN05444277_11484"/>
<dbReference type="Gene3D" id="3.40.30.10">
    <property type="entry name" value="Glutaredoxin"/>
    <property type="match status" value="1"/>
</dbReference>
<evidence type="ECO:0000313" key="4">
    <source>
        <dbReference type="Proteomes" id="UP000199031"/>
    </source>
</evidence>
<evidence type="ECO:0000313" key="3">
    <source>
        <dbReference type="EMBL" id="SFQ48359.1"/>
    </source>
</evidence>
<dbReference type="OrthoDB" id="662072at2"/>
<reference evidence="3 4" key="1">
    <citation type="submission" date="2016-10" db="EMBL/GenBank/DDBJ databases">
        <authorList>
            <person name="de Groot N.N."/>
        </authorList>
    </citation>
    <scope>NUCLEOTIDE SEQUENCE [LARGE SCALE GENOMIC DNA]</scope>
    <source>
        <strain evidence="3 4">DSM 28286</strain>
    </source>
</reference>
<dbReference type="InterPro" id="IPR036249">
    <property type="entry name" value="Thioredoxin-like_sf"/>
</dbReference>
<accession>A0A1I5YVV0</accession>
<dbReference type="PROSITE" id="PS51352">
    <property type="entry name" value="THIOREDOXIN_2"/>
    <property type="match status" value="1"/>
</dbReference>
<feature type="domain" description="Thioredoxin" evidence="2">
    <location>
        <begin position="24"/>
        <end position="165"/>
    </location>
</feature>
<proteinExistence type="predicted"/>
<organism evidence="3 4">
    <name type="scientific">Parafilimonas terrae</name>
    <dbReference type="NCBI Taxonomy" id="1465490"/>
    <lineage>
        <taxon>Bacteria</taxon>
        <taxon>Pseudomonadati</taxon>
        <taxon>Bacteroidota</taxon>
        <taxon>Chitinophagia</taxon>
        <taxon>Chitinophagales</taxon>
        <taxon>Chitinophagaceae</taxon>
        <taxon>Parafilimonas</taxon>
    </lineage>
</organism>
<evidence type="ECO:0000256" key="1">
    <source>
        <dbReference type="SAM" id="SignalP"/>
    </source>
</evidence>
<dbReference type="Proteomes" id="UP000199031">
    <property type="component" value="Unassembled WGS sequence"/>
</dbReference>
<gene>
    <name evidence="3" type="ORF">SAMN05444277_11484</name>
</gene>
<dbReference type="InterPro" id="IPR013766">
    <property type="entry name" value="Thioredoxin_domain"/>
</dbReference>
<feature type="signal peptide" evidence="1">
    <location>
        <begin position="1"/>
        <end position="24"/>
    </location>
</feature>
<keyword evidence="1" id="KW-0732">Signal</keyword>
<dbReference type="AlphaFoldDB" id="A0A1I5YVV0"/>
<sequence>MRKLMLKRIFTFLIACSIGYFSFAQPSKNIAPFKITLTNGNMFTYQGLKQNTPTVLVYFSPTCDHCKHFMDALMRQESQLKNKQIIMITYQPVNEIKTFDQAYNVATKPYFKIGTEGLTFIVQKYYNIQKFPYIVLYDKQLKEVKKLSPTEDPDVLAKEVSSFDPH</sequence>
<dbReference type="Pfam" id="PF13098">
    <property type="entry name" value="Thioredoxin_2"/>
    <property type="match status" value="1"/>
</dbReference>
<feature type="chain" id="PRO_5011751195" evidence="1">
    <location>
        <begin position="25"/>
        <end position="166"/>
    </location>
</feature>
<name>A0A1I5YVV0_9BACT</name>
<protein>
    <submittedName>
        <fullName evidence="3">Thioredoxin</fullName>
    </submittedName>
</protein>
<keyword evidence="4" id="KW-1185">Reference proteome</keyword>
<dbReference type="SUPFAM" id="SSF52833">
    <property type="entry name" value="Thioredoxin-like"/>
    <property type="match status" value="1"/>
</dbReference>